<sequence length="194" mass="21729">MARLSKLACPASANGGSLSSFPVPPAPMMTGRLQQTLADCVERQGKALHSGKVSTVRLCPERASRGRRVPNSNVEEVGLTVATDLDGKSVEKMAPHVNEPVCVYTPLLSSLLKFPPFLSLWFPVNLRWPYPFLELNNKWAPIWYLCLAVIHAPCYGVYYLIVRAKIRFSPDCSLKHFCHRKFQTMKESSDYEAC</sequence>
<dbReference type="PANTHER" id="PTHR33694">
    <property type="entry name" value="UDP-3-O-ACYL-N-ACETYLGLUCOSAMINE DEACETYLASE 1, MITOCHONDRIAL-RELATED"/>
    <property type="match status" value="1"/>
</dbReference>
<feature type="transmembrane region" description="Helical" evidence="1">
    <location>
        <begin position="142"/>
        <end position="161"/>
    </location>
</feature>
<name>A0A445IA34_GLYSO</name>
<dbReference type="GO" id="GO:0009245">
    <property type="term" value="P:lipid A biosynthetic process"/>
    <property type="evidence" value="ECO:0007669"/>
    <property type="project" value="InterPro"/>
</dbReference>
<dbReference type="Proteomes" id="UP000289340">
    <property type="component" value="Chromosome 11"/>
</dbReference>
<keyword evidence="1" id="KW-0812">Transmembrane</keyword>
<dbReference type="InterPro" id="IPR015870">
    <property type="entry name" value="UDP-acyl_N-AcGlcN_deAcase_N"/>
</dbReference>
<organism evidence="2 3">
    <name type="scientific">Glycine soja</name>
    <name type="common">Wild soybean</name>
    <dbReference type="NCBI Taxonomy" id="3848"/>
    <lineage>
        <taxon>Eukaryota</taxon>
        <taxon>Viridiplantae</taxon>
        <taxon>Streptophyta</taxon>
        <taxon>Embryophyta</taxon>
        <taxon>Tracheophyta</taxon>
        <taxon>Spermatophyta</taxon>
        <taxon>Magnoliopsida</taxon>
        <taxon>eudicotyledons</taxon>
        <taxon>Gunneridae</taxon>
        <taxon>Pentapetalae</taxon>
        <taxon>rosids</taxon>
        <taxon>fabids</taxon>
        <taxon>Fabales</taxon>
        <taxon>Fabaceae</taxon>
        <taxon>Papilionoideae</taxon>
        <taxon>50 kb inversion clade</taxon>
        <taxon>NPAAA clade</taxon>
        <taxon>indigoferoid/millettioid clade</taxon>
        <taxon>Phaseoleae</taxon>
        <taxon>Glycine</taxon>
        <taxon>Glycine subgen. Soja</taxon>
    </lineage>
</organism>
<evidence type="ECO:0000313" key="3">
    <source>
        <dbReference type="Proteomes" id="UP000289340"/>
    </source>
</evidence>
<dbReference type="GO" id="GO:0103117">
    <property type="term" value="F:UDP-3-O-acyl-N-acetylglucosamine deacetylase activity"/>
    <property type="evidence" value="ECO:0007669"/>
    <property type="project" value="InterPro"/>
</dbReference>
<dbReference type="InterPro" id="IPR004463">
    <property type="entry name" value="UDP-acyl_GlcNac_deAcase"/>
</dbReference>
<accession>A0A445IA34</accession>
<dbReference type="Gene3D" id="3.30.230.20">
    <property type="entry name" value="lpxc deacetylase, domain 1"/>
    <property type="match status" value="1"/>
</dbReference>
<reference evidence="2 3" key="1">
    <citation type="submission" date="2018-09" db="EMBL/GenBank/DDBJ databases">
        <title>A high-quality reference genome of wild soybean provides a powerful tool to mine soybean genomes.</title>
        <authorList>
            <person name="Xie M."/>
            <person name="Chung C.Y.L."/>
            <person name="Li M.-W."/>
            <person name="Wong F.-L."/>
            <person name="Chan T.-F."/>
            <person name="Lam H.-M."/>
        </authorList>
    </citation>
    <scope>NUCLEOTIDE SEQUENCE [LARGE SCALE GENOMIC DNA]</scope>
    <source>
        <strain evidence="3">cv. W05</strain>
        <tissue evidence="2">Hypocotyl of etiolated seedlings</tissue>
    </source>
</reference>
<gene>
    <name evidence="2" type="ORF">D0Y65_031812</name>
</gene>
<feature type="transmembrane region" description="Helical" evidence="1">
    <location>
        <begin position="101"/>
        <end position="122"/>
    </location>
</feature>
<dbReference type="EMBL" id="QZWG01000011">
    <property type="protein sequence ID" value="RZB82897.1"/>
    <property type="molecule type" value="Genomic_DNA"/>
</dbReference>
<keyword evidence="3" id="KW-1185">Reference proteome</keyword>
<comment type="caution">
    <text evidence="2">The sequence shown here is derived from an EMBL/GenBank/DDBJ whole genome shotgun (WGS) entry which is preliminary data.</text>
</comment>
<keyword evidence="1" id="KW-1133">Transmembrane helix</keyword>
<dbReference type="GO" id="GO:0016020">
    <property type="term" value="C:membrane"/>
    <property type="evidence" value="ECO:0007669"/>
    <property type="project" value="GOC"/>
</dbReference>
<dbReference type="AlphaFoldDB" id="A0A445IA34"/>
<dbReference type="PANTHER" id="PTHR33694:SF1">
    <property type="entry name" value="UDP-3-O-ACYL-N-ACETYLGLUCOSAMINE DEACETYLASE 1, MITOCHONDRIAL-RELATED"/>
    <property type="match status" value="1"/>
</dbReference>
<dbReference type="EMBL" id="QZWG01000011">
    <property type="protein sequence ID" value="RZB82896.1"/>
    <property type="molecule type" value="Genomic_DNA"/>
</dbReference>
<protein>
    <submittedName>
        <fullName evidence="2">Uncharacterized protein</fullName>
    </submittedName>
</protein>
<keyword evidence="1" id="KW-0472">Membrane</keyword>
<evidence type="ECO:0000313" key="2">
    <source>
        <dbReference type="EMBL" id="RZB82896.1"/>
    </source>
</evidence>
<proteinExistence type="predicted"/>
<evidence type="ECO:0000256" key="1">
    <source>
        <dbReference type="SAM" id="Phobius"/>
    </source>
</evidence>